<dbReference type="AlphaFoldDB" id="A0A8D5U4F0"/>
<protein>
    <submittedName>
        <fullName evidence="1">Uncharacterized protein</fullName>
    </submittedName>
</protein>
<reference evidence="1 2" key="1">
    <citation type="submission" date="2021-04" db="EMBL/GenBank/DDBJ databases">
        <title>Complete genome sequence of Stygiolobus sp. KN-1.</title>
        <authorList>
            <person name="Nakamura K."/>
            <person name="Sakai H."/>
            <person name="Kurosawa N."/>
        </authorList>
    </citation>
    <scope>NUCLEOTIDE SEQUENCE [LARGE SCALE GENOMIC DNA]</scope>
    <source>
        <strain evidence="1 2">KN-1</strain>
    </source>
</reference>
<dbReference type="RefSeq" id="WP_221289313.1">
    <property type="nucleotide sequence ID" value="NZ_AP024597.1"/>
</dbReference>
<name>A0A8D5U4F0_9CREN</name>
<evidence type="ECO:0000313" key="2">
    <source>
        <dbReference type="Proteomes" id="UP000825123"/>
    </source>
</evidence>
<dbReference type="GeneID" id="66162316"/>
<evidence type="ECO:0000313" key="1">
    <source>
        <dbReference type="EMBL" id="BCU69265.1"/>
    </source>
</evidence>
<organism evidence="1 2">
    <name type="scientific">Stygiolobus caldivivus</name>
    <dbReference type="NCBI Taxonomy" id="2824673"/>
    <lineage>
        <taxon>Archaea</taxon>
        <taxon>Thermoproteota</taxon>
        <taxon>Thermoprotei</taxon>
        <taxon>Sulfolobales</taxon>
        <taxon>Sulfolobaceae</taxon>
        <taxon>Stygiolobus</taxon>
    </lineage>
</organism>
<gene>
    <name evidence="1" type="ORF">KN1_05620</name>
</gene>
<dbReference type="KEGG" id="csty:KN1_05620"/>
<proteinExistence type="predicted"/>
<sequence>MDIFWEYYRGIEKGTKVTFEEFSSNKQLKKEVTDAIKGLYTLILQEVQKKLNLAKIESSDFIWDLARLKAIKPELIQEYLDIIDVVSKIDKVDDLTLYTMLVRIMEDLEELYFSIIKFKTD</sequence>
<accession>A0A8D5U4F0</accession>
<dbReference type="EMBL" id="AP024597">
    <property type="protein sequence ID" value="BCU69265.1"/>
    <property type="molecule type" value="Genomic_DNA"/>
</dbReference>
<keyword evidence="2" id="KW-1185">Reference proteome</keyword>
<dbReference type="Proteomes" id="UP000825123">
    <property type="component" value="Chromosome"/>
</dbReference>